<evidence type="ECO:0000313" key="2">
    <source>
        <dbReference type="EMBL" id="GAX74448.1"/>
    </source>
</evidence>
<feature type="compositionally biased region" description="Polar residues" evidence="1">
    <location>
        <begin position="235"/>
        <end position="247"/>
    </location>
</feature>
<evidence type="ECO:0000313" key="3">
    <source>
        <dbReference type="Proteomes" id="UP000232323"/>
    </source>
</evidence>
<gene>
    <name evidence="2" type="ORF">CEUSTIGMA_g1897.t1</name>
</gene>
<reference evidence="2 3" key="1">
    <citation type="submission" date="2017-08" db="EMBL/GenBank/DDBJ databases">
        <title>Acidophilic green algal genome provides insights into adaptation to an acidic environment.</title>
        <authorList>
            <person name="Hirooka S."/>
            <person name="Hirose Y."/>
            <person name="Kanesaki Y."/>
            <person name="Higuchi S."/>
            <person name="Fujiwara T."/>
            <person name="Onuma R."/>
            <person name="Era A."/>
            <person name="Ohbayashi R."/>
            <person name="Uzuka A."/>
            <person name="Nozaki H."/>
            <person name="Yoshikawa H."/>
            <person name="Miyagishima S.Y."/>
        </authorList>
    </citation>
    <scope>NUCLEOTIDE SEQUENCE [LARGE SCALE GENOMIC DNA]</scope>
    <source>
        <strain evidence="2 3">NIES-2499</strain>
    </source>
</reference>
<comment type="caution">
    <text evidence="2">The sequence shown here is derived from an EMBL/GenBank/DDBJ whole genome shotgun (WGS) entry which is preliminary data.</text>
</comment>
<dbReference type="Proteomes" id="UP000232323">
    <property type="component" value="Unassembled WGS sequence"/>
</dbReference>
<accession>A0A250WUF8</accession>
<feature type="compositionally biased region" description="Basic and acidic residues" evidence="1">
    <location>
        <begin position="152"/>
        <end position="172"/>
    </location>
</feature>
<evidence type="ECO:0000256" key="1">
    <source>
        <dbReference type="SAM" id="MobiDB-lite"/>
    </source>
</evidence>
<feature type="compositionally biased region" description="Polar residues" evidence="1">
    <location>
        <begin position="254"/>
        <end position="266"/>
    </location>
</feature>
<keyword evidence="3" id="KW-1185">Reference proteome</keyword>
<feature type="region of interest" description="Disordered" evidence="1">
    <location>
        <begin position="143"/>
        <end position="217"/>
    </location>
</feature>
<name>A0A250WUF8_9CHLO</name>
<feature type="region of interest" description="Disordered" evidence="1">
    <location>
        <begin position="235"/>
        <end position="288"/>
    </location>
</feature>
<protein>
    <submittedName>
        <fullName evidence="2">Uncharacterized protein</fullName>
    </submittedName>
</protein>
<proteinExistence type="predicted"/>
<dbReference type="EMBL" id="BEGY01000007">
    <property type="protein sequence ID" value="GAX74448.1"/>
    <property type="molecule type" value="Genomic_DNA"/>
</dbReference>
<organism evidence="2 3">
    <name type="scientific">Chlamydomonas eustigma</name>
    <dbReference type="NCBI Taxonomy" id="1157962"/>
    <lineage>
        <taxon>Eukaryota</taxon>
        <taxon>Viridiplantae</taxon>
        <taxon>Chlorophyta</taxon>
        <taxon>core chlorophytes</taxon>
        <taxon>Chlorophyceae</taxon>
        <taxon>CS clade</taxon>
        <taxon>Chlamydomonadales</taxon>
        <taxon>Chlamydomonadaceae</taxon>
        <taxon>Chlamydomonas</taxon>
    </lineage>
</organism>
<dbReference type="AlphaFoldDB" id="A0A250WUF8"/>
<feature type="compositionally biased region" description="Low complexity" evidence="1">
    <location>
        <begin position="189"/>
        <end position="204"/>
    </location>
</feature>
<sequence>MTDDATTHYFRGSCGRALTVKTTAGTSTQKMSRKKEGEEDINDVQKLITEAWPVVSQTAFPVDEAASSTPALATNKTTASMSGTCDRSSAPQHLHAWKQLLMEGNTKTHQCEGVVGCRLMRSLAPSTRATRAAVSDTAGCATKQRATAIRDQQYERPKERMRTGGEHTKHMQDNYLEQSNPVGVKSSRESCSSRSVPLSDVSSSQGRGGGVDEGKSSASLKKDLYGTLLACLQQPDANQQESESSGSAVMVTRCLSNDDQPGSVNTKLEAEKVSTASQQVVRQRCKSR</sequence>